<dbReference type="Pfam" id="PF02518">
    <property type="entry name" value="HATPase_c"/>
    <property type="match status" value="1"/>
</dbReference>
<dbReference type="Proteomes" id="UP000664731">
    <property type="component" value="Unassembled WGS sequence"/>
</dbReference>
<keyword evidence="8" id="KW-0902">Two-component regulatory system</keyword>
<evidence type="ECO:0000313" key="11">
    <source>
        <dbReference type="EMBL" id="MBO1250196.1"/>
    </source>
</evidence>
<dbReference type="InterPro" id="IPR007890">
    <property type="entry name" value="CHASE2"/>
</dbReference>
<keyword evidence="12" id="KW-1185">Reference proteome</keyword>
<evidence type="ECO:0000256" key="4">
    <source>
        <dbReference type="ARBA" id="ARBA00022679"/>
    </source>
</evidence>
<dbReference type="GO" id="GO:0000156">
    <property type="term" value="F:phosphorelay response regulator activity"/>
    <property type="evidence" value="ECO:0007669"/>
    <property type="project" value="TreeGrafter"/>
</dbReference>
<dbReference type="GO" id="GO:0007234">
    <property type="term" value="P:osmosensory signaling via phosphorelay pathway"/>
    <property type="evidence" value="ECO:0007669"/>
    <property type="project" value="TreeGrafter"/>
</dbReference>
<evidence type="ECO:0000256" key="6">
    <source>
        <dbReference type="ARBA" id="ARBA00022777"/>
    </source>
</evidence>
<evidence type="ECO:0000256" key="3">
    <source>
        <dbReference type="ARBA" id="ARBA00022553"/>
    </source>
</evidence>
<keyword evidence="7" id="KW-0067">ATP-binding</keyword>
<keyword evidence="9" id="KW-1133">Transmembrane helix</keyword>
<dbReference type="InterPro" id="IPR036097">
    <property type="entry name" value="HisK_dim/P_sf"/>
</dbReference>
<dbReference type="EMBL" id="JAFNME010000021">
    <property type="protein sequence ID" value="MBO1250196.1"/>
    <property type="molecule type" value="Genomic_DNA"/>
</dbReference>
<reference evidence="11" key="1">
    <citation type="submission" date="2021-03" db="EMBL/GenBank/DDBJ databases">
        <title>Comamonas denitrificans.</title>
        <authorList>
            <person name="Finster K."/>
        </authorList>
    </citation>
    <scope>NUCLEOTIDE SEQUENCE</scope>
    <source>
        <strain evidence="11">MM2021_4</strain>
    </source>
</reference>
<dbReference type="RefSeq" id="WP_207575594.1">
    <property type="nucleotide sequence ID" value="NZ_JAFNME010000021.1"/>
</dbReference>
<feature type="domain" description="Histidine kinase" evidence="10">
    <location>
        <begin position="436"/>
        <end position="654"/>
    </location>
</feature>
<dbReference type="GO" id="GO:0005524">
    <property type="term" value="F:ATP binding"/>
    <property type="evidence" value="ECO:0007669"/>
    <property type="project" value="UniProtKB-KW"/>
</dbReference>
<gene>
    <name evidence="11" type="ORF">J1777_10230</name>
</gene>
<dbReference type="InterPro" id="IPR036890">
    <property type="entry name" value="HATPase_C_sf"/>
</dbReference>
<feature type="transmembrane region" description="Helical" evidence="9">
    <location>
        <begin position="354"/>
        <end position="371"/>
    </location>
</feature>
<dbReference type="InterPro" id="IPR004358">
    <property type="entry name" value="Sig_transdc_His_kin-like_C"/>
</dbReference>
<dbReference type="InterPro" id="IPR050351">
    <property type="entry name" value="BphY/WalK/GraS-like"/>
</dbReference>
<dbReference type="PRINTS" id="PR00344">
    <property type="entry name" value="BCTRLSENSOR"/>
</dbReference>
<sequence length="654" mass="70959">MKYAPHQALWLQWLLLAVALLALVGGLSQPGQLQQSNAWLQDRITRSQARPAAPEVVLVLADDRSIASIGRWPWRRALHAQVLRHISAGQPQSIGLDFLLTEEDLDYPEDDLLLAHTMAASGRVVLPVVPIGGAGQEALLPLPLLAQAAAALGHTAIEPDSDGSVRRFHPWQQATTAAGGMLWPHFTIAMQCVEHPQQAPCQRLQRHQRPPEAQALPLASSLIGFASRHPPFTRYAYIDVLQGRIPSGAFRNKHVLIGSNATGVATTAATPGAPEQAMMSNVELLAHTLHSQLQPHALHPASTSSNVALNLALVGAGLLAVLLLSPSSALVACAALAVLALGITWASASLWGSVLQPMAALLGLAMAYPLWSWRRQTAALGFFQAELRALQQQSSTLLPSIPRRRGDFLQQHIVQVQHALQHLQHLQAQREQAMRFISHDIRAPISTLLTEIDLERHGLLPADGPPLIDRIERHAHSALRLADDFVHLARTLEQPSTRRERVELGLLMDQAQDDMWASATRRNIQLVWLAQEQEALVRGDPSQLRRVLVNVLSNAIKYSPQGSSIDLQLSYCEGHWCIAILDQGPGMDAQALPHLFTPFVRQKRHEGEGGHDAVAGIGLGLAYVQAVVAQHGGQVQAANRPEGGAVFTITLPAA</sequence>
<keyword evidence="6" id="KW-0418">Kinase</keyword>
<dbReference type="GO" id="GO:0030295">
    <property type="term" value="F:protein kinase activator activity"/>
    <property type="evidence" value="ECO:0007669"/>
    <property type="project" value="TreeGrafter"/>
</dbReference>
<evidence type="ECO:0000256" key="5">
    <source>
        <dbReference type="ARBA" id="ARBA00022741"/>
    </source>
</evidence>
<dbReference type="PANTHER" id="PTHR42878">
    <property type="entry name" value="TWO-COMPONENT HISTIDINE KINASE"/>
    <property type="match status" value="1"/>
</dbReference>
<dbReference type="Pfam" id="PF05226">
    <property type="entry name" value="CHASE2"/>
    <property type="match status" value="1"/>
</dbReference>
<keyword evidence="3" id="KW-0597">Phosphoprotein</keyword>
<dbReference type="InterPro" id="IPR003594">
    <property type="entry name" value="HATPase_dom"/>
</dbReference>
<comment type="caution">
    <text evidence="11">The sequence shown here is derived from an EMBL/GenBank/DDBJ whole genome shotgun (WGS) entry which is preliminary data.</text>
</comment>
<dbReference type="InterPro" id="IPR003661">
    <property type="entry name" value="HisK_dim/P_dom"/>
</dbReference>
<dbReference type="Gene3D" id="1.10.287.130">
    <property type="match status" value="1"/>
</dbReference>
<accession>A0A939H246</accession>
<dbReference type="SUPFAM" id="SSF55874">
    <property type="entry name" value="ATPase domain of HSP90 chaperone/DNA topoisomerase II/histidine kinase"/>
    <property type="match status" value="1"/>
</dbReference>
<evidence type="ECO:0000256" key="1">
    <source>
        <dbReference type="ARBA" id="ARBA00000085"/>
    </source>
</evidence>
<evidence type="ECO:0000256" key="2">
    <source>
        <dbReference type="ARBA" id="ARBA00012438"/>
    </source>
</evidence>
<dbReference type="SMART" id="SM00387">
    <property type="entry name" value="HATPase_c"/>
    <property type="match status" value="1"/>
</dbReference>
<dbReference type="CDD" id="cd00082">
    <property type="entry name" value="HisKA"/>
    <property type="match status" value="1"/>
</dbReference>
<feature type="transmembrane region" description="Helical" evidence="9">
    <location>
        <begin position="329"/>
        <end position="348"/>
    </location>
</feature>
<keyword evidence="5" id="KW-0547">Nucleotide-binding</keyword>
<organism evidence="11 12">
    <name type="scientific">Comamonas denitrificans</name>
    <dbReference type="NCBI Taxonomy" id="117506"/>
    <lineage>
        <taxon>Bacteria</taxon>
        <taxon>Pseudomonadati</taxon>
        <taxon>Pseudomonadota</taxon>
        <taxon>Betaproteobacteria</taxon>
        <taxon>Burkholderiales</taxon>
        <taxon>Comamonadaceae</taxon>
        <taxon>Comamonas</taxon>
    </lineage>
</organism>
<dbReference type="CDD" id="cd00075">
    <property type="entry name" value="HATPase"/>
    <property type="match status" value="1"/>
</dbReference>
<evidence type="ECO:0000256" key="7">
    <source>
        <dbReference type="ARBA" id="ARBA00022840"/>
    </source>
</evidence>
<dbReference type="SUPFAM" id="SSF47384">
    <property type="entry name" value="Homodimeric domain of signal transducing histidine kinase"/>
    <property type="match status" value="1"/>
</dbReference>
<evidence type="ECO:0000256" key="9">
    <source>
        <dbReference type="SAM" id="Phobius"/>
    </source>
</evidence>
<protein>
    <recommendedName>
        <fullName evidence="2">histidine kinase</fullName>
        <ecNumber evidence="2">2.7.13.3</ecNumber>
    </recommendedName>
</protein>
<keyword evidence="4" id="KW-0808">Transferase</keyword>
<evidence type="ECO:0000259" key="10">
    <source>
        <dbReference type="PROSITE" id="PS50109"/>
    </source>
</evidence>
<dbReference type="Gene3D" id="3.30.565.10">
    <property type="entry name" value="Histidine kinase-like ATPase, C-terminal domain"/>
    <property type="match status" value="1"/>
</dbReference>
<comment type="catalytic activity">
    <reaction evidence="1">
        <text>ATP + protein L-histidine = ADP + protein N-phospho-L-histidine.</text>
        <dbReference type="EC" id="2.7.13.3"/>
    </reaction>
</comment>
<evidence type="ECO:0000256" key="8">
    <source>
        <dbReference type="ARBA" id="ARBA00023012"/>
    </source>
</evidence>
<dbReference type="GO" id="GO:0000155">
    <property type="term" value="F:phosphorelay sensor kinase activity"/>
    <property type="evidence" value="ECO:0007669"/>
    <property type="project" value="InterPro"/>
</dbReference>
<dbReference type="PROSITE" id="PS50109">
    <property type="entry name" value="HIS_KIN"/>
    <property type="match status" value="1"/>
</dbReference>
<keyword evidence="9" id="KW-0812">Transmembrane</keyword>
<dbReference type="EC" id="2.7.13.3" evidence="2"/>
<evidence type="ECO:0000313" key="12">
    <source>
        <dbReference type="Proteomes" id="UP000664731"/>
    </source>
</evidence>
<keyword evidence="9" id="KW-0472">Membrane</keyword>
<name>A0A939H246_9BURK</name>
<dbReference type="SMART" id="SM01080">
    <property type="entry name" value="CHASE2"/>
    <property type="match status" value="1"/>
</dbReference>
<dbReference type="PANTHER" id="PTHR42878:SF7">
    <property type="entry name" value="SENSOR HISTIDINE KINASE GLRK"/>
    <property type="match status" value="1"/>
</dbReference>
<dbReference type="AlphaFoldDB" id="A0A939H246"/>
<proteinExistence type="predicted"/>
<dbReference type="InterPro" id="IPR005467">
    <property type="entry name" value="His_kinase_dom"/>
</dbReference>